<dbReference type="InterPro" id="IPR001214">
    <property type="entry name" value="SET_dom"/>
</dbReference>
<evidence type="ECO:0000256" key="7">
    <source>
        <dbReference type="ARBA" id="ARBA00022691"/>
    </source>
</evidence>
<evidence type="ECO:0000256" key="6">
    <source>
        <dbReference type="ARBA" id="ARBA00022679"/>
    </source>
</evidence>
<evidence type="ECO:0000256" key="10">
    <source>
        <dbReference type="ARBA" id="ARBA00023163"/>
    </source>
</evidence>
<dbReference type="GO" id="GO:0006357">
    <property type="term" value="P:regulation of transcription by RNA polymerase II"/>
    <property type="evidence" value="ECO:0007669"/>
    <property type="project" value="TreeGrafter"/>
</dbReference>
<gene>
    <name evidence="15" type="primary">100123020</name>
</gene>
<keyword evidence="8" id="KW-0156">Chromatin regulator</keyword>
<dbReference type="AlphaFoldDB" id="A0A7M7GBK4"/>
<dbReference type="SMART" id="SM00317">
    <property type="entry name" value="SET"/>
    <property type="match status" value="1"/>
</dbReference>
<feature type="compositionally biased region" description="Polar residues" evidence="13">
    <location>
        <begin position="173"/>
        <end position="190"/>
    </location>
</feature>
<name>A0A7M7GBK4_NASVI</name>
<evidence type="ECO:0000256" key="1">
    <source>
        <dbReference type="ARBA" id="ARBA00004123"/>
    </source>
</evidence>
<dbReference type="CDD" id="cd10528">
    <property type="entry name" value="SET_SETD8"/>
    <property type="match status" value="1"/>
</dbReference>
<dbReference type="OrthoDB" id="7790270at2759"/>
<evidence type="ECO:0000313" key="16">
    <source>
        <dbReference type="Proteomes" id="UP000002358"/>
    </source>
</evidence>
<feature type="region of interest" description="Disordered" evidence="13">
    <location>
        <begin position="1"/>
        <end position="99"/>
    </location>
</feature>
<dbReference type="OMA" id="DDYENWH"/>
<dbReference type="Pfam" id="PF00856">
    <property type="entry name" value="SET"/>
    <property type="match status" value="1"/>
</dbReference>
<dbReference type="InterPro" id="IPR051760">
    <property type="entry name" value="KMT5A"/>
</dbReference>
<dbReference type="InterPro" id="IPR047266">
    <property type="entry name" value="KMT5A-like_SET"/>
</dbReference>
<protein>
    <recommendedName>
        <fullName evidence="3">[histone H4]-lysine(20) N-methyltransferase</fullName>
        <ecNumber evidence="3">2.1.1.361</ecNumber>
    </recommendedName>
</protein>
<dbReference type="SUPFAM" id="SSF82199">
    <property type="entry name" value="SET domain"/>
    <property type="match status" value="1"/>
</dbReference>
<keyword evidence="11" id="KW-0539">Nucleus</keyword>
<keyword evidence="16" id="KW-1185">Reference proteome</keyword>
<dbReference type="GO" id="GO:0043516">
    <property type="term" value="P:regulation of DNA damage response, signal transduction by p53 class mediator"/>
    <property type="evidence" value="ECO:0007669"/>
    <property type="project" value="TreeGrafter"/>
</dbReference>
<evidence type="ECO:0000256" key="9">
    <source>
        <dbReference type="ARBA" id="ARBA00023015"/>
    </source>
</evidence>
<keyword evidence="6" id="KW-0808">Transferase</keyword>
<dbReference type="GO" id="GO:0005634">
    <property type="term" value="C:nucleus"/>
    <property type="evidence" value="ECO:0007669"/>
    <property type="project" value="UniProtKB-SubCell"/>
</dbReference>
<evidence type="ECO:0000256" key="11">
    <source>
        <dbReference type="ARBA" id="ARBA00023242"/>
    </source>
</evidence>
<proteinExistence type="predicted"/>
<evidence type="ECO:0000256" key="12">
    <source>
        <dbReference type="ARBA" id="ARBA00047784"/>
    </source>
</evidence>
<evidence type="ECO:0000313" key="15">
    <source>
        <dbReference type="EnsemblMetazoa" id="XP_001606626"/>
    </source>
</evidence>
<dbReference type="InParanoid" id="A0A7M7GBK4"/>
<dbReference type="GO" id="GO:0140944">
    <property type="term" value="F:histone H4K20 monomethyltransferase activity"/>
    <property type="evidence" value="ECO:0007669"/>
    <property type="project" value="UniProtKB-EC"/>
</dbReference>
<feature type="compositionally biased region" description="Basic residues" evidence="13">
    <location>
        <begin position="193"/>
        <end position="204"/>
    </location>
</feature>
<keyword evidence="7" id="KW-0949">S-adenosyl-L-methionine</keyword>
<reference evidence="15" key="1">
    <citation type="submission" date="2021-01" db="UniProtKB">
        <authorList>
            <consortium name="EnsemblMetazoa"/>
        </authorList>
    </citation>
    <scope>IDENTIFICATION</scope>
</reference>
<dbReference type="GO" id="GO:0005700">
    <property type="term" value="C:polytene chromosome"/>
    <property type="evidence" value="ECO:0007669"/>
    <property type="project" value="TreeGrafter"/>
</dbReference>
<organism evidence="15 16">
    <name type="scientific">Nasonia vitripennis</name>
    <name type="common">Parasitic wasp</name>
    <dbReference type="NCBI Taxonomy" id="7425"/>
    <lineage>
        <taxon>Eukaryota</taxon>
        <taxon>Metazoa</taxon>
        <taxon>Ecdysozoa</taxon>
        <taxon>Arthropoda</taxon>
        <taxon>Hexapoda</taxon>
        <taxon>Insecta</taxon>
        <taxon>Pterygota</taxon>
        <taxon>Neoptera</taxon>
        <taxon>Endopterygota</taxon>
        <taxon>Hymenoptera</taxon>
        <taxon>Apocrita</taxon>
        <taxon>Proctotrupomorpha</taxon>
        <taxon>Chalcidoidea</taxon>
        <taxon>Pteromalidae</taxon>
        <taxon>Pteromalinae</taxon>
        <taxon>Nasonia</taxon>
    </lineage>
</organism>
<evidence type="ECO:0000259" key="14">
    <source>
        <dbReference type="PROSITE" id="PS50280"/>
    </source>
</evidence>
<keyword evidence="4" id="KW-0158">Chromosome</keyword>
<dbReference type="PROSITE" id="PS51571">
    <property type="entry name" value="SAM_MT43_PR_SET"/>
    <property type="match status" value="1"/>
</dbReference>
<comment type="subcellular location">
    <subcellularLocation>
        <location evidence="2">Chromosome</location>
    </subcellularLocation>
    <subcellularLocation>
        <location evidence="1">Nucleus</location>
    </subcellularLocation>
</comment>
<accession>A0A7M7GBK4</accession>
<feature type="compositionally biased region" description="Basic and acidic residues" evidence="13">
    <location>
        <begin position="148"/>
        <end position="172"/>
    </location>
</feature>
<dbReference type="InterPro" id="IPR016858">
    <property type="entry name" value="KMT5A-like"/>
</dbReference>
<feature type="domain" description="SET" evidence="14">
    <location>
        <begin position="250"/>
        <end position="371"/>
    </location>
</feature>
<dbReference type="PANTHER" id="PTHR46167">
    <property type="entry name" value="N-LYSINE METHYLTRANSFERASE KMT5A"/>
    <property type="match status" value="1"/>
</dbReference>
<keyword evidence="10" id="KW-0804">Transcription</keyword>
<evidence type="ECO:0000256" key="13">
    <source>
        <dbReference type="SAM" id="MobiDB-lite"/>
    </source>
</evidence>
<evidence type="ECO:0000256" key="5">
    <source>
        <dbReference type="ARBA" id="ARBA00022603"/>
    </source>
</evidence>
<evidence type="ECO:0000256" key="8">
    <source>
        <dbReference type="ARBA" id="ARBA00022853"/>
    </source>
</evidence>
<dbReference type="EnsemblMetazoa" id="XM_001606576">
    <property type="protein sequence ID" value="XP_001606626"/>
    <property type="gene ID" value="LOC100123020"/>
</dbReference>
<sequence length="386" mass="44349">MANAQVFLESNLPEENKTSTKTSADTESSPVKRTTDSSCSPRKKPEGRVIVNDEEAEKNNVSNKRVTRRSKKKINLDKKEHVVTKKDEQKGHTNRYKSLDDYENWHLSSTASGETHVNKENQATNSNKHKVFSPNHKVTEYFLGLKLDDSGDRDVHDKQDLEQKETKDHQDTTKPSSILSPKQPSLSGTPSKSSKRRLRQRKARLNSTESTNHKLTEYYQVRRSERNYKKNILDEKQRNLENKILKELEDGLEVIDIEGKGRGVVTTKDFFKGDFVVEYIGDLIDGATARIREAKYARNKNIGCYMYYFKFKNMQYCIDATKESGKLGRLVNHSRKGNLVSKVIEIDQTPHLVLFAKTDIPAGIELLYDYGDRSKESVKHHPWLTL</sequence>
<dbReference type="SMR" id="A0A7M7GBK4"/>
<keyword evidence="9" id="KW-0805">Transcription regulation</keyword>
<comment type="catalytic activity">
    <reaction evidence="12">
        <text>L-lysyl(20)-[histone H4] + S-adenosyl-L-methionine = N(6)-methyl-L-lysyl(20)-[histone H4] + S-adenosyl-L-homocysteine + H(+)</text>
        <dbReference type="Rhea" id="RHEA:60344"/>
        <dbReference type="Rhea" id="RHEA-COMP:15554"/>
        <dbReference type="Rhea" id="RHEA-COMP:15555"/>
        <dbReference type="ChEBI" id="CHEBI:15378"/>
        <dbReference type="ChEBI" id="CHEBI:29969"/>
        <dbReference type="ChEBI" id="CHEBI:57856"/>
        <dbReference type="ChEBI" id="CHEBI:59789"/>
        <dbReference type="ChEBI" id="CHEBI:61929"/>
        <dbReference type="EC" id="2.1.1.361"/>
    </reaction>
</comment>
<keyword evidence="5" id="KW-0489">Methyltransferase</keyword>
<dbReference type="KEGG" id="nvi:100123020"/>
<dbReference type="Proteomes" id="UP000002358">
    <property type="component" value="Chromosome 2"/>
</dbReference>
<dbReference type="PROSITE" id="PS50280">
    <property type="entry name" value="SET"/>
    <property type="match status" value="1"/>
</dbReference>
<dbReference type="PANTHER" id="PTHR46167:SF1">
    <property type="entry name" value="N-LYSINE METHYLTRANSFERASE KMT5A"/>
    <property type="match status" value="1"/>
</dbReference>
<dbReference type="GO" id="GO:0032259">
    <property type="term" value="P:methylation"/>
    <property type="evidence" value="ECO:0007669"/>
    <property type="project" value="UniProtKB-KW"/>
</dbReference>
<feature type="region of interest" description="Disordered" evidence="13">
    <location>
        <begin position="148"/>
        <end position="216"/>
    </location>
</feature>
<dbReference type="Gene3D" id="2.170.270.10">
    <property type="entry name" value="SET domain"/>
    <property type="match status" value="1"/>
</dbReference>
<feature type="compositionally biased region" description="Basic and acidic residues" evidence="13">
    <location>
        <begin position="74"/>
        <end position="99"/>
    </location>
</feature>
<dbReference type="EC" id="2.1.1.361" evidence="3"/>
<feature type="compositionally biased region" description="Polar residues" evidence="13">
    <location>
        <begin position="19"/>
        <end position="40"/>
    </location>
</feature>
<evidence type="ECO:0000256" key="2">
    <source>
        <dbReference type="ARBA" id="ARBA00004286"/>
    </source>
</evidence>
<evidence type="ECO:0000256" key="3">
    <source>
        <dbReference type="ARBA" id="ARBA00012187"/>
    </source>
</evidence>
<evidence type="ECO:0000256" key="4">
    <source>
        <dbReference type="ARBA" id="ARBA00022454"/>
    </source>
</evidence>
<dbReference type="InterPro" id="IPR046341">
    <property type="entry name" value="SET_dom_sf"/>
</dbReference>